<dbReference type="RefSeq" id="WP_164200979.1">
    <property type="nucleotide sequence ID" value="NZ_JAAGMP010000409.1"/>
</dbReference>
<sequence length="266" mass="28752">MHATVANRWLAGDAGVSTDSAAVRLFCFAHAGGGSTAYRPWRHALAPGIDVRSIVLPGREARVRELPYRRVEQLLHPLCEALEPYLDRPYAFFGHSLGSVLAYEVARRFSAGPRGGPGLLIVSGRRGPRLPTSRRGFSTLPDAEFLAGLGVLGGTPPEVLGEEQLLRLLLPTLRADFELNESYRTLPGPRLRCPVAAYMGTADTEVDRPELLAWGEETTGEFGLRVFPGGHFYLKDQDNDVLGAVRQDLDRALGCSILGGAAPPAV</sequence>
<name>A0A7K3RST4_9ACTN</name>
<organism evidence="3 4">
    <name type="scientific">Streptomyces parvus</name>
    <dbReference type="NCBI Taxonomy" id="66428"/>
    <lineage>
        <taxon>Bacteria</taxon>
        <taxon>Bacillati</taxon>
        <taxon>Actinomycetota</taxon>
        <taxon>Actinomycetes</taxon>
        <taxon>Kitasatosporales</taxon>
        <taxon>Streptomycetaceae</taxon>
        <taxon>Streptomyces</taxon>
    </lineage>
</organism>
<comment type="caution">
    <text evidence="3">The sequence shown here is derived from an EMBL/GenBank/DDBJ whole genome shotgun (WGS) entry which is preliminary data.</text>
</comment>
<comment type="similarity">
    <text evidence="1">Belongs to the thioesterase family.</text>
</comment>
<dbReference type="Proteomes" id="UP000469670">
    <property type="component" value="Unassembled WGS sequence"/>
</dbReference>
<evidence type="ECO:0000256" key="1">
    <source>
        <dbReference type="ARBA" id="ARBA00007169"/>
    </source>
</evidence>
<dbReference type="PANTHER" id="PTHR11487:SF0">
    <property type="entry name" value="S-ACYL FATTY ACID SYNTHASE THIOESTERASE, MEDIUM CHAIN"/>
    <property type="match status" value="1"/>
</dbReference>
<evidence type="ECO:0000259" key="2">
    <source>
        <dbReference type="Pfam" id="PF00975"/>
    </source>
</evidence>
<feature type="domain" description="Thioesterase" evidence="2">
    <location>
        <begin position="24"/>
        <end position="246"/>
    </location>
</feature>
<gene>
    <name evidence="3" type="ORF">G3I50_08275</name>
</gene>
<accession>A0A7K3RST4</accession>
<dbReference type="PANTHER" id="PTHR11487">
    <property type="entry name" value="THIOESTERASE"/>
    <property type="match status" value="1"/>
</dbReference>
<dbReference type="InterPro" id="IPR029058">
    <property type="entry name" value="AB_hydrolase_fold"/>
</dbReference>
<proteinExistence type="inferred from homology"/>
<protein>
    <submittedName>
        <fullName evidence="3">Thioesterase</fullName>
    </submittedName>
</protein>
<evidence type="ECO:0000313" key="3">
    <source>
        <dbReference type="EMBL" id="NEC18258.1"/>
    </source>
</evidence>
<dbReference type="InterPro" id="IPR012223">
    <property type="entry name" value="TEII"/>
</dbReference>
<dbReference type="EMBL" id="JAAGMP010000409">
    <property type="protein sequence ID" value="NEC18258.1"/>
    <property type="molecule type" value="Genomic_DNA"/>
</dbReference>
<dbReference type="Pfam" id="PF00975">
    <property type="entry name" value="Thioesterase"/>
    <property type="match status" value="1"/>
</dbReference>
<dbReference type="Gene3D" id="3.40.50.1820">
    <property type="entry name" value="alpha/beta hydrolase"/>
    <property type="match status" value="1"/>
</dbReference>
<evidence type="ECO:0000313" key="4">
    <source>
        <dbReference type="Proteomes" id="UP000469670"/>
    </source>
</evidence>
<reference evidence="3 4" key="1">
    <citation type="submission" date="2020-01" db="EMBL/GenBank/DDBJ databases">
        <title>Insect and environment-associated Actinomycetes.</title>
        <authorList>
            <person name="Currrie C."/>
            <person name="Chevrette M."/>
            <person name="Carlson C."/>
            <person name="Stubbendieck R."/>
            <person name="Wendt-Pienkowski E."/>
        </authorList>
    </citation>
    <scope>NUCLEOTIDE SEQUENCE [LARGE SCALE GENOMIC DNA]</scope>
    <source>
        <strain evidence="3 4">SID7590</strain>
    </source>
</reference>
<dbReference type="AlphaFoldDB" id="A0A7K3RST4"/>
<dbReference type="GO" id="GO:0008610">
    <property type="term" value="P:lipid biosynthetic process"/>
    <property type="evidence" value="ECO:0007669"/>
    <property type="project" value="TreeGrafter"/>
</dbReference>
<dbReference type="InterPro" id="IPR001031">
    <property type="entry name" value="Thioesterase"/>
</dbReference>
<dbReference type="SUPFAM" id="SSF53474">
    <property type="entry name" value="alpha/beta-Hydrolases"/>
    <property type="match status" value="1"/>
</dbReference>